<proteinExistence type="predicted"/>
<sequence>MTDQSPLRTQLIAGIEKARVRAVQARTLLDAVDEFKSRMRRQLAEYARLETEALQMLGAVDPDKAAEIRDAPIGNAERQRTRSAVADLGDVLFSIQSVRLAIYEAECDSAPPTPPVLGAPAK</sequence>
<organism evidence="1 2">
    <name type="scientific">Novacetimonas hansenii</name>
    <name type="common">Komagataeibacter hansenii</name>
    <dbReference type="NCBI Taxonomy" id="436"/>
    <lineage>
        <taxon>Bacteria</taxon>
        <taxon>Pseudomonadati</taxon>
        <taxon>Pseudomonadota</taxon>
        <taxon>Alphaproteobacteria</taxon>
        <taxon>Acetobacterales</taxon>
        <taxon>Acetobacteraceae</taxon>
        <taxon>Novacetimonas</taxon>
    </lineage>
</organism>
<accession>A0ABQ0SIN8</accession>
<dbReference type="EMBL" id="BJNN01000186">
    <property type="protein sequence ID" value="GEC65227.1"/>
    <property type="molecule type" value="Genomic_DNA"/>
</dbReference>
<evidence type="ECO:0000313" key="1">
    <source>
        <dbReference type="EMBL" id="GEC65227.1"/>
    </source>
</evidence>
<evidence type="ECO:0000313" key="2">
    <source>
        <dbReference type="Proteomes" id="UP000319478"/>
    </source>
</evidence>
<keyword evidence="2" id="KW-1185">Reference proteome</keyword>
<reference evidence="1 2" key="1">
    <citation type="submission" date="2019-06" db="EMBL/GenBank/DDBJ databases">
        <title>Whole genome shotgun sequence of Komagataeibacter hansenii NBRC 14820.</title>
        <authorList>
            <person name="Hosoyama A."/>
            <person name="Uohara A."/>
            <person name="Ohji S."/>
            <person name="Ichikawa N."/>
        </authorList>
    </citation>
    <scope>NUCLEOTIDE SEQUENCE [LARGE SCALE GENOMIC DNA]</scope>
    <source>
        <strain evidence="1 2">NBRC 14820</strain>
    </source>
</reference>
<name>A0ABQ0SIN8_NOVHA</name>
<dbReference type="Proteomes" id="UP000319478">
    <property type="component" value="Unassembled WGS sequence"/>
</dbReference>
<protein>
    <submittedName>
        <fullName evidence="1">Uncharacterized protein</fullName>
    </submittedName>
</protein>
<gene>
    <name evidence="1" type="ORF">GHA01_30760</name>
</gene>
<comment type="caution">
    <text evidence="1">The sequence shown here is derived from an EMBL/GenBank/DDBJ whole genome shotgun (WGS) entry which is preliminary data.</text>
</comment>